<gene>
    <name evidence="7" type="ORF">HP552_17875</name>
</gene>
<evidence type="ECO:0000313" key="7">
    <source>
        <dbReference type="EMBL" id="NUU77085.1"/>
    </source>
</evidence>
<evidence type="ECO:0000259" key="6">
    <source>
        <dbReference type="PROSITE" id="PS50983"/>
    </source>
</evidence>
<dbReference type="PANTHER" id="PTHR30532:SF28">
    <property type="entry name" value="PETROBACTIN-BINDING PROTEIN YCLQ"/>
    <property type="match status" value="1"/>
</dbReference>
<evidence type="ECO:0000256" key="2">
    <source>
        <dbReference type="ARBA" id="ARBA00008814"/>
    </source>
</evidence>
<dbReference type="Gene3D" id="3.40.50.1980">
    <property type="entry name" value="Nitrogenase molybdenum iron protein domain"/>
    <property type="match status" value="2"/>
</dbReference>
<evidence type="ECO:0000313" key="8">
    <source>
        <dbReference type="Proteomes" id="UP000526125"/>
    </source>
</evidence>
<proteinExistence type="inferred from homology"/>
<dbReference type="Pfam" id="PF01497">
    <property type="entry name" value="Peripla_BP_2"/>
    <property type="match status" value="1"/>
</dbReference>
<evidence type="ECO:0000256" key="3">
    <source>
        <dbReference type="ARBA" id="ARBA00022448"/>
    </source>
</evidence>
<name>A0A7Y6BY62_9BACL</name>
<dbReference type="CDD" id="cd01140">
    <property type="entry name" value="FatB"/>
    <property type="match status" value="1"/>
</dbReference>
<comment type="subcellular location">
    <subcellularLocation>
        <location evidence="1">Cell envelope</location>
    </subcellularLocation>
</comment>
<dbReference type="GO" id="GO:1901678">
    <property type="term" value="P:iron coordination entity transport"/>
    <property type="evidence" value="ECO:0007669"/>
    <property type="project" value="UniProtKB-ARBA"/>
</dbReference>
<comment type="caution">
    <text evidence="7">The sequence shown here is derived from an EMBL/GenBank/DDBJ whole genome shotgun (WGS) entry which is preliminary data.</text>
</comment>
<keyword evidence="4 5" id="KW-0732">Signal</keyword>
<organism evidence="7 8">
    <name type="scientific">Paenibacillus xylanilyticus</name>
    <dbReference type="NCBI Taxonomy" id="248903"/>
    <lineage>
        <taxon>Bacteria</taxon>
        <taxon>Bacillati</taxon>
        <taxon>Bacillota</taxon>
        <taxon>Bacilli</taxon>
        <taxon>Bacillales</taxon>
        <taxon>Paenibacillaceae</taxon>
        <taxon>Paenibacillus</taxon>
    </lineage>
</organism>
<protein>
    <submittedName>
        <fullName evidence="7">Siderophore ABC transporter substrate-binding protein</fullName>
    </submittedName>
</protein>
<dbReference type="RefSeq" id="WP_175396760.1">
    <property type="nucleotide sequence ID" value="NZ_JABMCB010000190.1"/>
</dbReference>
<evidence type="ECO:0000256" key="4">
    <source>
        <dbReference type="ARBA" id="ARBA00022729"/>
    </source>
</evidence>
<evidence type="ECO:0000256" key="5">
    <source>
        <dbReference type="SAM" id="SignalP"/>
    </source>
</evidence>
<dbReference type="PROSITE" id="PS50983">
    <property type="entry name" value="FE_B12_PBP"/>
    <property type="match status" value="1"/>
</dbReference>
<dbReference type="GO" id="GO:0030288">
    <property type="term" value="C:outer membrane-bounded periplasmic space"/>
    <property type="evidence" value="ECO:0007669"/>
    <property type="project" value="TreeGrafter"/>
</dbReference>
<dbReference type="PROSITE" id="PS51257">
    <property type="entry name" value="PROKAR_LIPOPROTEIN"/>
    <property type="match status" value="1"/>
</dbReference>
<dbReference type="Proteomes" id="UP000526125">
    <property type="component" value="Unassembled WGS sequence"/>
</dbReference>
<dbReference type="SUPFAM" id="SSF53807">
    <property type="entry name" value="Helical backbone' metal receptor"/>
    <property type="match status" value="1"/>
</dbReference>
<accession>A0A7Y6BY62</accession>
<keyword evidence="3" id="KW-0813">Transport</keyword>
<keyword evidence="8" id="KW-1185">Reference proteome</keyword>
<reference evidence="7 8" key="1">
    <citation type="submission" date="2020-05" db="EMBL/GenBank/DDBJ databases">
        <title>Genome Sequencing of Type Strains.</title>
        <authorList>
            <person name="Lemaire J.F."/>
            <person name="Inderbitzin P."/>
            <person name="Gregorio O.A."/>
            <person name="Collins S.B."/>
            <person name="Wespe N."/>
            <person name="Knight-Connoni V."/>
        </authorList>
    </citation>
    <scope>NUCLEOTIDE SEQUENCE [LARGE SCALE GENOMIC DNA]</scope>
    <source>
        <strain evidence="7 8">LMG 21957</strain>
    </source>
</reference>
<comment type="similarity">
    <text evidence="2">Belongs to the bacterial solute-binding protein 8 family.</text>
</comment>
<feature type="chain" id="PRO_5039124593" evidence="5">
    <location>
        <begin position="19"/>
        <end position="328"/>
    </location>
</feature>
<dbReference type="AlphaFoldDB" id="A0A7Y6BY62"/>
<feature type="signal peptide" evidence="5">
    <location>
        <begin position="1"/>
        <end position="18"/>
    </location>
</feature>
<dbReference type="EMBL" id="JABMCB010000190">
    <property type="protein sequence ID" value="NUU77085.1"/>
    <property type="molecule type" value="Genomic_DNA"/>
</dbReference>
<evidence type="ECO:0000256" key="1">
    <source>
        <dbReference type="ARBA" id="ARBA00004196"/>
    </source>
</evidence>
<dbReference type="InterPro" id="IPR033870">
    <property type="entry name" value="FatB"/>
</dbReference>
<dbReference type="PANTHER" id="PTHR30532">
    <property type="entry name" value="IRON III DICITRATE-BINDING PERIPLASMIC PROTEIN"/>
    <property type="match status" value="1"/>
</dbReference>
<feature type="domain" description="Fe/B12 periplasmic-binding" evidence="6">
    <location>
        <begin position="67"/>
        <end position="328"/>
    </location>
</feature>
<sequence>MKKGWLFTLLVVLSVVLAACGGTKTAENTGESTGTGSEANAAAEQSSEEIVIKHQLGETTVKKNPQKVVVFDYGVLDSLDQLGVEVAGVPQEGIPPYLEKYNDAKYTNVGGLKEADFEKVNAMSPDLIIISGRLSDSYEELSEIAPTIYMAVDTEDYMNSLTSNVKTLGEIFGKEAEAEQQLASIESSAKALKDKVTAAGKNALIVLTNEGKLSAYGAGSRFGVIHDVFGFTPADANIEVSTHGQSVSFEYVMETNPDYLFVVDRSAVVAGQGEAAPAKQVIENDLVKNTTAYKEGHIVYLDPNYWYLSGGGLESIQEMIKEVDASVN</sequence>
<dbReference type="InterPro" id="IPR051313">
    <property type="entry name" value="Bact_iron-sidero_bind"/>
</dbReference>
<dbReference type="InterPro" id="IPR002491">
    <property type="entry name" value="ABC_transptr_periplasmic_BD"/>
</dbReference>